<dbReference type="Pfam" id="PF07648">
    <property type="entry name" value="Kazal_2"/>
    <property type="match status" value="1"/>
</dbReference>
<evidence type="ECO:0000256" key="3">
    <source>
        <dbReference type="ARBA" id="ARBA00023157"/>
    </source>
</evidence>
<dbReference type="InterPro" id="IPR018247">
    <property type="entry name" value="EF_Hand_1_Ca_BS"/>
</dbReference>
<dbReference type="Proteomes" id="UP001292094">
    <property type="component" value="Unassembled WGS sequence"/>
</dbReference>
<proteinExistence type="predicted"/>
<dbReference type="SMART" id="SM00280">
    <property type="entry name" value="KAZAL"/>
    <property type="match status" value="1"/>
</dbReference>
<comment type="caution">
    <text evidence="6">The sequence shown here is derived from an EMBL/GenBank/DDBJ whole genome shotgun (WGS) entry which is preliminary data.</text>
</comment>
<dbReference type="GO" id="GO:0030510">
    <property type="term" value="P:regulation of BMP signaling pathway"/>
    <property type="evidence" value="ECO:0007669"/>
    <property type="project" value="TreeGrafter"/>
</dbReference>
<dbReference type="GO" id="GO:0030154">
    <property type="term" value="P:cell differentiation"/>
    <property type="evidence" value="ECO:0007669"/>
    <property type="project" value="TreeGrafter"/>
</dbReference>
<dbReference type="InterPro" id="IPR036058">
    <property type="entry name" value="Kazal_dom_sf"/>
</dbReference>
<accession>A0AAE1QPQ8</accession>
<evidence type="ECO:0000259" key="5">
    <source>
        <dbReference type="PROSITE" id="PS51465"/>
    </source>
</evidence>
<evidence type="ECO:0000256" key="2">
    <source>
        <dbReference type="ARBA" id="ARBA00022837"/>
    </source>
</evidence>
<dbReference type="InterPro" id="IPR011992">
    <property type="entry name" value="EF-hand-dom_pair"/>
</dbReference>
<dbReference type="PANTHER" id="PTHR10913">
    <property type="entry name" value="FOLLISTATIN-RELATED"/>
    <property type="match status" value="1"/>
</dbReference>
<sequence length="419" mass="48255">MREEEEEEKVEEEEEKVVEEEEEEKVEEEIPSSRYINPSSWARQPVHNRPVWEIYVDIFSLAMMRLFVLCLAVVSTAAGVPFQHRGEHELCSTVECRAGRECVVTGSVATCECVITCPDRYSPVCGSDGNTYDTHCVLHRHACNSGEHIKVMHKGMCKKNKKINNKKPAIQKEDPAVCYGSQRDALLEDVKQYWQDTQATQSWHASGMTYREALWGRFYTCDHDKDNYLEADELFNCTSGVTFTARPNQELTLTRALCVDSLVDLGDNNKDWRLDFEEFTAVLAKDYQPPQKMCSLEGQKYHDGQDVTVGGSHCICAVGSWVCTSPEPTAKEDQKKKEKKKNGDTFSDILAFNYLDYGEETADDTTTTNNNNNDQMWNEDPEQYLIDEDEDEEYLEDLFEDLLDKLREHRRKQQHHNHL</sequence>
<feature type="compositionally biased region" description="Acidic residues" evidence="4">
    <location>
        <begin position="1"/>
        <end position="30"/>
    </location>
</feature>
<dbReference type="PROSITE" id="PS00018">
    <property type="entry name" value="EF_HAND_1"/>
    <property type="match status" value="1"/>
</dbReference>
<dbReference type="SUPFAM" id="SSF100895">
    <property type="entry name" value="Kazal-type serine protease inhibitors"/>
    <property type="match status" value="1"/>
</dbReference>
<feature type="region of interest" description="Disordered" evidence="4">
    <location>
        <begin position="1"/>
        <end position="31"/>
    </location>
</feature>
<dbReference type="InterPro" id="IPR057020">
    <property type="entry name" value="EF-hand_FSTL1"/>
</dbReference>
<keyword evidence="3" id="KW-1015">Disulfide bond</keyword>
<dbReference type="Pfam" id="PF23244">
    <property type="entry name" value="VWF"/>
    <property type="match status" value="1"/>
</dbReference>
<feature type="domain" description="Kazal-like" evidence="5">
    <location>
        <begin position="112"/>
        <end position="159"/>
    </location>
</feature>
<dbReference type="CDD" id="cd00104">
    <property type="entry name" value="KAZAL_FS"/>
    <property type="match status" value="1"/>
</dbReference>
<keyword evidence="2" id="KW-0106">Calcium</keyword>
<dbReference type="GO" id="GO:0005615">
    <property type="term" value="C:extracellular space"/>
    <property type="evidence" value="ECO:0007669"/>
    <property type="project" value="TreeGrafter"/>
</dbReference>
<dbReference type="PROSITE" id="PS51465">
    <property type="entry name" value="KAZAL_2"/>
    <property type="match status" value="1"/>
</dbReference>
<keyword evidence="7" id="KW-1185">Reference proteome</keyword>
<dbReference type="InterPro" id="IPR002350">
    <property type="entry name" value="Kazal_dom"/>
</dbReference>
<dbReference type="EMBL" id="JAWZYT010000033">
    <property type="protein sequence ID" value="KAK4329107.1"/>
    <property type="molecule type" value="Genomic_DNA"/>
</dbReference>
<organism evidence="6 7">
    <name type="scientific">Petrolisthes manimaculis</name>
    <dbReference type="NCBI Taxonomy" id="1843537"/>
    <lineage>
        <taxon>Eukaryota</taxon>
        <taxon>Metazoa</taxon>
        <taxon>Ecdysozoa</taxon>
        <taxon>Arthropoda</taxon>
        <taxon>Crustacea</taxon>
        <taxon>Multicrustacea</taxon>
        <taxon>Malacostraca</taxon>
        <taxon>Eumalacostraca</taxon>
        <taxon>Eucarida</taxon>
        <taxon>Decapoda</taxon>
        <taxon>Pleocyemata</taxon>
        <taxon>Anomura</taxon>
        <taxon>Galatheoidea</taxon>
        <taxon>Porcellanidae</taxon>
        <taxon>Petrolisthes</taxon>
    </lineage>
</organism>
<dbReference type="Gene3D" id="3.30.60.30">
    <property type="match status" value="1"/>
</dbReference>
<dbReference type="AlphaFoldDB" id="A0AAE1QPQ8"/>
<evidence type="ECO:0000313" key="7">
    <source>
        <dbReference type="Proteomes" id="UP001292094"/>
    </source>
</evidence>
<dbReference type="SUPFAM" id="SSF47473">
    <property type="entry name" value="EF-hand"/>
    <property type="match status" value="1"/>
</dbReference>
<keyword evidence="1" id="KW-0732">Signal</keyword>
<evidence type="ECO:0000256" key="4">
    <source>
        <dbReference type="SAM" id="MobiDB-lite"/>
    </source>
</evidence>
<name>A0AAE1QPQ8_9EUCA</name>
<reference evidence="6" key="1">
    <citation type="submission" date="2023-11" db="EMBL/GenBank/DDBJ databases">
        <title>Genome assemblies of two species of porcelain crab, Petrolisthes cinctipes and Petrolisthes manimaculis (Anomura: Porcellanidae).</title>
        <authorList>
            <person name="Angst P."/>
        </authorList>
    </citation>
    <scope>NUCLEOTIDE SEQUENCE</scope>
    <source>
        <strain evidence="6">PB745_02</strain>
        <tissue evidence="6">Gill</tissue>
    </source>
</reference>
<evidence type="ECO:0000256" key="1">
    <source>
        <dbReference type="ARBA" id="ARBA00022729"/>
    </source>
</evidence>
<dbReference type="Gene3D" id="1.10.238.10">
    <property type="entry name" value="EF-hand"/>
    <property type="match status" value="1"/>
</dbReference>
<dbReference type="Pfam" id="PF23564">
    <property type="entry name" value="EF-hand_FSTL1"/>
    <property type="match status" value="1"/>
</dbReference>
<dbReference type="FunFam" id="3.30.60.30:FF:000024">
    <property type="entry name" value="Transmembrane agrin"/>
    <property type="match status" value="1"/>
</dbReference>
<evidence type="ECO:0000313" key="6">
    <source>
        <dbReference type="EMBL" id="KAK4329107.1"/>
    </source>
</evidence>
<gene>
    <name evidence="6" type="ORF">Pmani_000518</name>
</gene>
<protein>
    <recommendedName>
        <fullName evidence="5">Kazal-like domain-containing protein</fullName>
    </recommendedName>
</protein>
<dbReference type="InterPro" id="IPR050653">
    <property type="entry name" value="Prot_Inhib_GrowthFact_Antg"/>
</dbReference>
<dbReference type="PANTHER" id="PTHR10913:SF81">
    <property type="entry name" value="KAZAL-LIKE DOMAIN-CONTAINING PROTEIN"/>
    <property type="match status" value="1"/>
</dbReference>